<feature type="compositionally biased region" description="Low complexity" evidence="12">
    <location>
        <begin position="848"/>
        <end position="861"/>
    </location>
</feature>
<dbReference type="SMART" id="SM00360">
    <property type="entry name" value="RRM"/>
    <property type="match status" value="1"/>
</dbReference>
<evidence type="ECO:0000313" key="15">
    <source>
        <dbReference type="EMBL" id="CAK9269925.1"/>
    </source>
</evidence>
<keyword evidence="5 10" id="KW-0863">Zinc-finger</keyword>
<dbReference type="InterPro" id="IPR004087">
    <property type="entry name" value="KH_dom"/>
</dbReference>
<evidence type="ECO:0000259" key="13">
    <source>
        <dbReference type="PROSITE" id="PS50102"/>
    </source>
</evidence>
<keyword evidence="3" id="KW-0507">mRNA processing</keyword>
<feature type="domain" description="RRM" evidence="13">
    <location>
        <begin position="649"/>
        <end position="727"/>
    </location>
</feature>
<dbReference type="InterPro" id="IPR036875">
    <property type="entry name" value="Znf_CCHC_sf"/>
</dbReference>
<feature type="compositionally biased region" description="Pro residues" evidence="12">
    <location>
        <begin position="909"/>
        <end position="928"/>
    </location>
</feature>
<keyword evidence="9" id="KW-0539">Nucleus</keyword>
<keyword evidence="16" id="KW-1185">Reference proteome</keyword>
<evidence type="ECO:0000256" key="8">
    <source>
        <dbReference type="ARBA" id="ARBA00023187"/>
    </source>
</evidence>
<evidence type="ECO:0000256" key="11">
    <source>
        <dbReference type="PROSITE-ProRule" id="PRU00176"/>
    </source>
</evidence>
<dbReference type="InterPro" id="IPR036612">
    <property type="entry name" value="KH_dom_type_1_sf"/>
</dbReference>
<comment type="subcellular location">
    <subcellularLocation>
        <location evidence="1">Nucleus</location>
    </subcellularLocation>
</comment>
<feature type="compositionally biased region" description="Pro residues" evidence="12">
    <location>
        <begin position="792"/>
        <end position="801"/>
    </location>
</feature>
<dbReference type="Pfam" id="PF16275">
    <property type="entry name" value="SF1-HH"/>
    <property type="match status" value="1"/>
</dbReference>
<dbReference type="Gene3D" id="3.30.1370.10">
    <property type="entry name" value="K Homology domain, type 1"/>
    <property type="match status" value="1"/>
</dbReference>
<feature type="compositionally biased region" description="Gly residues" evidence="12">
    <location>
        <begin position="557"/>
        <end position="575"/>
    </location>
</feature>
<feature type="compositionally biased region" description="Gly residues" evidence="12">
    <location>
        <begin position="589"/>
        <end position="618"/>
    </location>
</feature>
<evidence type="ECO:0008006" key="17">
    <source>
        <dbReference type="Google" id="ProtNLM"/>
    </source>
</evidence>
<organism evidence="15 16">
    <name type="scientific">Sphagnum jensenii</name>
    <dbReference type="NCBI Taxonomy" id="128206"/>
    <lineage>
        <taxon>Eukaryota</taxon>
        <taxon>Viridiplantae</taxon>
        <taxon>Streptophyta</taxon>
        <taxon>Embryophyta</taxon>
        <taxon>Bryophyta</taxon>
        <taxon>Sphagnophytina</taxon>
        <taxon>Sphagnopsida</taxon>
        <taxon>Sphagnales</taxon>
        <taxon>Sphagnaceae</taxon>
        <taxon>Sphagnum</taxon>
    </lineage>
</organism>
<dbReference type="InterPro" id="IPR001878">
    <property type="entry name" value="Znf_CCHC"/>
</dbReference>
<dbReference type="InterPro" id="IPR055256">
    <property type="entry name" value="KH_1_KHDC4/BBP-like"/>
</dbReference>
<dbReference type="EMBL" id="OZ020098">
    <property type="protein sequence ID" value="CAK9269925.1"/>
    <property type="molecule type" value="Genomic_DNA"/>
</dbReference>
<feature type="region of interest" description="Disordered" evidence="12">
    <location>
        <begin position="377"/>
        <end position="402"/>
    </location>
</feature>
<evidence type="ECO:0000313" key="16">
    <source>
        <dbReference type="Proteomes" id="UP001497444"/>
    </source>
</evidence>
<dbReference type="SMART" id="SM00322">
    <property type="entry name" value="KH"/>
    <property type="match status" value="1"/>
</dbReference>
<evidence type="ECO:0000256" key="4">
    <source>
        <dbReference type="ARBA" id="ARBA00022723"/>
    </source>
</evidence>
<feature type="compositionally biased region" description="Gly residues" evidence="12">
    <location>
        <begin position="738"/>
        <end position="753"/>
    </location>
</feature>
<dbReference type="Pfam" id="PF22675">
    <property type="entry name" value="KH-I_KHDC4-BBP"/>
    <property type="match status" value="1"/>
</dbReference>
<evidence type="ECO:0000256" key="12">
    <source>
        <dbReference type="SAM" id="MobiDB-lite"/>
    </source>
</evidence>
<feature type="domain" description="CCHC-type" evidence="14">
    <location>
        <begin position="458"/>
        <end position="472"/>
    </location>
</feature>
<dbReference type="PROSITE" id="PS50158">
    <property type="entry name" value="ZF_CCHC"/>
    <property type="match status" value="1"/>
</dbReference>
<dbReference type="PROSITE" id="PS50102">
    <property type="entry name" value="RRM"/>
    <property type="match status" value="1"/>
</dbReference>
<proteinExistence type="inferred from homology"/>
<dbReference type="PANTHER" id="PTHR11208">
    <property type="entry name" value="RNA-BINDING PROTEIN RELATED"/>
    <property type="match status" value="1"/>
</dbReference>
<feature type="compositionally biased region" description="Polar residues" evidence="12">
    <location>
        <begin position="944"/>
        <end position="953"/>
    </location>
</feature>
<dbReference type="SUPFAM" id="SSF54791">
    <property type="entry name" value="Eukaryotic type KH-domain (KH-domain type I)"/>
    <property type="match status" value="1"/>
</dbReference>
<dbReference type="SMART" id="SM00343">
    <property type="entry name" value="ZnF_C2HC"/>
    <property type="match status" value="2"/>
</dbReference>
<dbReference type="Gene3D" id="4.10.60.10">
    <property type="entry name" value="Zinc finger, CCHC-type"/>
    <property type="match status" value="1"/>
</dbReference>
<dbReference type="Proteomes" id="UP001497444">
    <property type="component" value="Chromosome 3"/>
</dbReference>
<evidence type="ECO:0000259" key="14">
    <source>
        <dbReference type="PROSITE" id="PS50158"/>
    </source>
</evidence>
<feature type="compositionally biased region" description="Gly residues" evidence="12">
    <location>
        <begin position="519"/>
        <end position="541"/>
    </location>
</feature>
<dbReference type="InterPro" id="IPR012677">
    <property type="entry name" value="Nucleotide-bd_a/b_plait_sf"/>
</dbReference>
<feature type="region of interest" description="Disordered" evidence="12">
    <location>
        <begin position="792"/>
        <end position="966"/>
    </location>
</feature>
<evidence type="ECO:0000256" key="5">
    <source>
        <dbReference type="ARBA" id="ARBA00022771"/>
    </source>
</evidence>
<name>A0ABP0WVP6_9BRYO</name>
<dbReference type="Gene3D" id="6.10.140.1790">
    <property type="match status" value="1"/>
</dbReference>
<keyword evidence="6" id="KW-0862">Zinc</keyword>
<dbReference type="Gene3D" id="3.30.70.330">
    <property type="match status" value="1"/>
</dbReference>
<sequence length="966" mass="100084">MMMTHEAGIEMKETVAVREVAALLLPEDSLATTTTRSEYALRQQHNDVQLSTNVMTQEEQGGHLHLQQPSWLQPTSDPYAGVPQQLNQGQDGHGVQYGAGEDNAGAGASGGKDYSVYNYQEHQADAPGGYTKGWDIGYGASSGGGEGNNSSYPTPGVQSEETEGGLASGEGGNEQIDQAAGFAGDGSSGKRRRSRWGPQADGEGDTNDNEGSSGKKRKSRWATDEPKAPLLGQIQLPDFIKELTGGVDLNPELQALNIKLLDINRRLQTGLVVDDRVDGNRSPSPEPIYDNMGIRINTREYRAREKLTRERQEVIAMLIKKNPAFKPPADYRPPKLYKKLYIPVKEYPGYNFIGLIIGPRGNTQKRMERETGAKIVIRGKGSAKEGRSAQKRDLKPDPSENEDLHVLVEADTADGLEKAAGMVEKLLLPVEEGRNEHKRAQLRELAALNGTIRDDEYCHLCGEPGHRQYACPARHSTFKSDVSCRICGDGGHPTIDCPLKGSTQGNKMDDEYKSFLAELGGGGAEGGGMQRGGGGRSGAGEVGPNRQTGPRLALPGPQGGGSLPWTGGTGGGAGMIGFASPSVGGGGGVGQGLGASGGEPLGGGGGMGLPIGGGGGIGMQQPQGFGNPFFPSPQGGGSMGNKFNKDDDANLYVGYLPSTIDDEALVRLFAPFGVVEDAKVIRDRLNGSSKGYGFVKYAEPSSATAAVAHMNGYRVEGRTLAVRVAAPVPPPRGPGGGPPSQGGESMGGGGGSSGYPPQMQTAPRGPPVSGMMGNNMATPPWGGPLGPMPPYNPYGPPPGPNPYGHQPRGPPPQGGMLHGGPLPQYGGPYNGYSGPTLQAVSPGGPIPQSLSGGFSQVQSGGVDAGGQQGAGIPSDTGPGMGGRPGNRAPAAGGSPLGGYSAVSQYHGYYPPPPPSSASPAPPPLPPPGGSAVPPSWPGNAGVQYVSSGQSNAVESEYERFMSEMGR</sequence>
<evidence type="ECO:0000256" key="7">
    <source>
        <dbReference type="ARBA" id="ARBA00022884"/>
    </source>
</evidence>
<evidence type="ECO:0000256" key="10">
    <source>
        <dbReference type="PROSITE-ProRule" id="PRU00047"/>
    </source>
</evidence>
<dbReference type="InterPro" id="IPR032570">
    <property type="entry name" value="SF1-HH"/>
</dbReference>
<dbReference type="InterPro" id="IPR045071">
    <property type="entry name" value="BBP-like"/>
</dbReference>
<feature type="region of interest" description="Disordered" evidence="12">
    <location>
        <begin position="141"/>
        <end position="229"/>
    </location>
</feature>
<feature type="region of interest" description="Disordered" evidence="12">
    <location>
        <begin position="72"/>
        <end position="107"/>
    </location>
</feature>
<feature type="compositionally biased region" description="Basic and acidic residues" evidence="12">
    <location>
        <begin position="382"/>
        <end position="402"/>
    </location>
</feature>
<feature type="region of interest" description="Disordered" evidence="12">
    <location>
        <begin position="518"/>
        <end position="576"/>
    </location>
</feature>
<dbReference type="SUPFAM" id="SSF54928">
    <property type="entry name" value="RNA-binding domain, RBD"/>
    <property type="match status" value="1"/>
</dbReference>
<dbReference type="Pfam" id="PF00076">
    <property type="entry name" value="RRM_1"/>
    <property type="match status" value="1"/>
</dbReference>
<dbReference type="InterPro" id="IPR035979">
    <property type="entry name" value="RBD_domain_sf"/>
</dbReference>
<evidence type="ECO:0000256" key="6">
    <source>
        <dbReference type="ARBA" id="ARBA00022833"/>
    </source>
</evidence>
<evidence type="ECO:0000256" key="9">
    <source>
        <dbReference type="ARBA" id="ARBA00023242"/>
    </source>
</evidence>
<dbReference type="SUPFAM" id="SSF57756">
    <property type="entry name" value="Retrovirus zinc finger-like domains"/>
    <property type="match status" value="1"/>
</dbReference>
<dbReference type="PANTHER" id="PTHR11208:SF45">
    <property type="entry name" value="SPLICING FACTOR 1"/>
    <property type="match status" value="1"/>
</dbReference>
<dbReference type="InterPro" id="IPR047086">
    <property type="entry name" value="SF1-HH_sf"/>
</dbReference>
<dbReference type="PROSITE" id="PS50084">
    <property type="entry name" value="KH_TYPE_1"/>
    <property type="match status" value="1"/>
</dbReference>
<evidence type="ECO:0000256" key="2">
    <source>
        <dbReference type="ARBA" id="ARBA00010382"/>
    </source>
</evidence>
<keyword evidence="7 11" id="KW-0694">RNA-binding</keyword>
<feature type="compositionally biased region" description="Pro residues" evidence="12">
    <location>
        <begin position="727"/>
        <end position="737"/>
    </location>
</feature>
<comment type="similarity">
    <text evidence="2">Belongs to the BBP/SF1 family.</text>
</comment>
<evidence type="ECO:0000256" key="3">
    <source>
        <dbReference type="ARBA" id="ARBA00022664"/>
    </source>
</evidence>
<feature type="compositionally biased region" description="Basic and acidic residues" evidence="12">
    <location>
        <begin position="956"/>
        <end position="966"/>
    </location>
</feature>
<dbReference type="CDD" id="cd02395">
    <property type="entry name" value="KH-I_BBP"/>
    <property type="match status" value="1"/>
</dbReference>
<gene>
    <name evidence="15" type="ORF">CSSPJE1EN1_LOCUS15403</name>
</gene>
<feature type="region of interest" description="Disordered" evidence="12">
    <location>
        <begin position="725"/>
        <end position="777"/>
    </location>
</feature>
<evidence type="ECO:0000256" key="1">
    <source>
        <dbReference type="ARBA" id="ARBA00004123"/>
    </source>
</evidence>
<feature type="region of interest" description="Disordered" evidence="12">
    <location>
        <begin position="589"/>
        <end position="642"/>
    </location>
</feature>
<keyword evidence="8" id="KW-0508">mRNA splicing</keyword>
<keyword evidence="4" id="KW-0479">Metal-binding</keyword>
<reference evidence="15" key="1">
    <citation type="submission" date="2024-02" db="EMBL/GenBank/DDBJ databases">
        <authorList>
            <consortium name="ELIXIR-Norway"/>
            <consortium name="Elixir Norway"/>
        </authorList>
    </citation>
    <scope>NUCLEOTIDE SEQUENCE</scope>
</reference>
<accession>A0ABP0WVP6</accession>
<protein>
    <recommendedName>
        <fullName evidence="17">Branchpoint-bridging protein</fullName>
    </recommendedName>
</protein>
<dbReference type="InterPro" id="IPR000504">
    <property type="entry name" value="RRM_dom"/>
</dbReference>